<dbReference type="Proteomes" id="UP000267027">
    <property type="component" value="Unassembled WGS sequence"/>
</dbReference>
<evidence type="ECO:0000256" key="1">
    <source>
        <dbReference type="ARBA" id="ARBA00004141"/>
    </source>
</evidence>
<comment type="similarity">
    <text evidence="5">Belongs to the membrane-bound acyltransferase family. HHAT subfamily.</text>
</comment>
<evidence type="ECO:0000313" key="8">
    <source>
        <dbReference type="Proteomes" id="UP000267027"/>
    </source>
</evidence>
<feature type="transmembrane region" description="Helical" evidence="6">
    <location>
        <begin position="268"/>
        <end position="289"/>
    </location>
</feature>
<evidence type="ECO:0000256" key="4">
    <source>
        <dbReference type="ARBA" id="ARBA00023136"/>
    </source>
</evidence>
<dbReference type="EMBL" id="UYYA01003814">
    <property type="protein sequence ID" value="VDM55973.1"/>
    <property type="molecule type" value="Genomic_DNA"/>
</dbReference>
<evidence type="ECO:0000256" key="3">
    <source>
        <dbReference type="ARBA" id="ARBA00022989"/>
    </source>
</evidence>
<feature type="transmembrane region" description="Helical" evidence="6">
    <location>
        <begin position="58"/>
        <end position="81"/>
    </location>
</feature>
<evidence type="ECO:0000256" key="5">
    <source>
        <dbReference type="ARBA" id="ARBA00038268"/>
    </source>
</evidence>
<dbReference type="PANTHER" id="PTHR13285">
    <property type="entry name" value="ACYLTRANSFERASE"/>
    <property type="match status" value="1"/>
</dbReference>
<protein>
    <submittedName>
        <fullName evidence="9">MBOAT_2 domain-containing protein</fullName>
    </submittedName>
</protein>
<keyword evidence="2 6" id="KW-0812">Transmembrane</keyword>
<dbReference type="GO" id="GO:0016409">
    <property type="term" value="F:palmitoyltransferase activity"/>
    <property type="evidence" value="ECO:0007669"/>
    <property type="project" value="TreeGrafter"/>
</dbReference>
<sequence length="346" mass="40173">MCKNKELKYVDVWKEHLAYIGYLPYSSTLIVLFEDFSVQLEKRLNNPAAVIDTAHLRFVGWFAVRILLWYFVFEFILHIIYAHTVFHSTFSDISDFNNYEGKTSPIESRRFFCSWSDESKYSVAAFAFVAGQLFYMKYVVIFGIPALFSYLDGMRPPPPPICIARVSRYSLMWRHFDAGLYQFLKNQVYIPLMKIPLPLSLVIVRILGTLAAVFGVVLAWHGFKTNYICWVSLSALELIIERVGRLIWNTARFQDFRQKIGETNTRRVVAVAMLATVIPGIFGVFFFLGEQGIGSVVFRRILVDGTPNLIRGNVFLSRLVTNFRNLYSLRWTYERKFHVYVSLGYN</sequence>
<evidence type="ECO:0000256" key="2">
    <source>
        <dbReference type="ARBA" id="ARBA00022692"/>
    </source>
</evidence>
<evidence type="ECO:0000256" key="6">
    <source>
        <dbReference type="SAM" id="Phobius"/>
    </source>
</evidence>
<dbReference type="OMA" id="FEFILHI"/>
<dbReference type="WBParaSite" id="ACOC_0000438701-mRNA-1">
    <property type="protein sequence ID" value="ACOC_0000438701-mRNA-1"/>
    <property type="gene ID" value="ACOC_0000438701"/>
</dbReference>
<accession>A0A158PFU1</accession>
<feature type="transmembrane region" description="Helical" evidence="6">
    <location>
        <begin position="202"/>
        <end position="221"/>
    </location>
</feature>
<name>A0A158PFU1_ANGCS</name>
<reference evidence="9" key="1">
    <citation type="submission" date="2016-04" db="UniProtKB">
        <authorList>
            <consortium name="WormBaseParasite"/>
        </authorList>
    </citation>
    <scope>IDENTIFICATION</scope>
</reference>
<feature type="transmembrane region" description="Helical" evidence="6">
    <location>
        <begin position="17"/>
        <end position="37"/>
    </location>
</feature>
<dbReference type="PANTHER" id="PTHR13285:SF18">
    <property type="entry name" value="PROTEIN-CYSTEINE N-PALMITOYLTRANSFERASE RASP"/>
    <property type="match status" value="1"/>
</dbReference>
<keyword evidence="4 6" id="KW-0472">Membrane</keyword>
<organism evidence="9">
    <name type="scientific">Angiostrongylus costaricensis</name>
    <name type="common">Nematode worm</name>
    <dbReference type="NCBI Taxonomy" id="334426"/>
    <lineage>
        <taxon>Eukaryota</taxon>
        <taxon>Metazoa</taxon>
        <taxon>Ecdysozoa</taxon>
        <taxon>Nematoda</taxon>
        <taxon>Chromadorea</taxon>
        <taxon>Rhabditida</taxon>
        <taxon>Rhabditina</taxon>
        <taxon>Rhabditomorpha</taxon>
        <taxon>Strongyloidea</taxon>
        <taxon>Metastrongylidae</taxon>
        <taxon>Angiostrongylus</taxon>
    </lineage>
</organism>
<keyword evidence="8" id="KW-1185">Reference proteome</keyword>
<dbReference type="AlphaFoldDB" id="A0A158PFU1"/>
<dbReference type="InterPro" id="IPR004299">
    <property type="entry name" value="MBOAT_fam"/>
</dbReference>
<reference evidence="7 8" key="2">
    <citation type="submission" date="2018-11" db="EMBL/GenBank/DDBJ databases">
        <authorList>
            <consortium name="Pathogen Informatics"/>
        </authorList>
    </citation>
    <scope>NUCLEOTIDE SEQUENCE [LARGE SCALE GENOMIC DNA]</scope>
    <source>
        <strain evidence="7 8">Costa Rica</strain>
    </source>
</reference>
<dbReference type="OrthoDB" id="420606at2759"/>
<comment type="subcellular location">
    <subcellularLocation>
        <location evidence="1">Membrane</location>
        <topology evidence="1">Multi-pass membrane protein</topology>
    </subcellularLocation>
</comment>
<evidence type="ECO:0000313" key="9">
    <source>
        <dbReference type="WBParaSite" id="ACOC_0000438701-mRNA-1"/>
    </source>
</evidence>
<dbReference type="GO" id="GO:0016020">
    <property type="term" value="C:membrane"/>
    <property type="evidence" value="ECO:0007669"/>
    <property type="project" value="UniProtKB-SubCell"/>
</dbReference>
<dbReference type="GO" id="GO:0005783">
    <property type="term" value="C:endoplasmic reticulum"/>
    <property type="evidence" value="ECO:0007669"/>
    <property type="project" value="TreeGrafter"/>
</dbReference>
<gene>
    <name evidence="7" type="ORF">ACOC_LOCUS4388</name>
</gene>
<feature type="transmembrane region" description="Helical" evidence="6">
    <location>
        <begin position="124"/>
        <end position="148"/>
    </location>
</feature>
<dbReference type="Pfam" id="PF03062">
    <property type="entry name" value="MBOAT"/>
    <property type="match status" value="1"/>
</dbReference>
<keyword evidence="3 6" id="KW-1133">Transmembrane helix</keyword>
<proteinExistence type="inferred from homology"/>
<dbReference type="InterPro" id="IPR051085">
    <property type="entry name" value="MB_O-acyltransferase"/>
</dbReference>
<dbReference type="STRING" id="334426.A0A158PFU1"/>
<evidence type="ECO:0000313" key="7">
    <source>
        <dbReference type="EMBL" id="VDM55973.1"/>
    </source>
</evidence>